<dbReference type="GO" id="GO:0033615">
    <property type="term" value="P:mitochondrial proton-transporting ATP synthase complex assembly"/>
    <property type="evidence" value="ECO:0007669"/>
    <property type="project" value="TreeGrafter"/>
</dbReference>
<keyword evidence="5 6" id="KW-0482">Metalloprotease</keyword>
<comment type="similarity">
    <text evidence="1 6">Belongs to the peptidase M76 family.</text>
</comment>
<reference evidence="7 9" key="1">
    <citation type="journal article" date="2006" name="Proc. Natl. Acad. Sci. U.S.A.">
        <title>Genome analysis of the smallest free-living eukaryote Ostreococcus tauri unveils many unique features.</title>
        <authorList>
            <person name="Derelle E."/>
            <person name="Ferraz C."/>
            <person name="Rombauts S."/>
            <person name="Rouze P."/>
            <person name="Worden A.Z."/>
            <person name="Robbens S."/>
            <person name="Partensky F."/>
            <person name="Degroeve S."/>
            <person name="Echeynie S."/>
            <person name="Cooke R."/>
            <person name="Saeys Y."/>
            <person name="Wuyts J."/>
            <person name="Jabbari K."/>
            <person name="Bowler C."/>
            <person name="Panaud O."/>
            <person name="Piegu B."/>
            <person name="Ball S.G."/>
            <person name="Ral J.-P."/>
            <person name="Bouget F.-Y."/>
            <person name="Piganeau G."/>
            <person name="De Baets B."/>
            <person name="Picard A."/>
            <person name="Delseny M."/>
            <person name="Demaille J."/>
            <person name="Van de Peer Y."/>
            <person name="Moreau H."/>
        </authorList>
    </citation>
    <scope>NUCLEOTIDE SEQUENCE [LARGE SCALE GENOMIC DNA]</scope>
    <source>
        <strain evidence="7 9">OTTH0595</strain>
    </source>
</reference>
<dbReference type="GO" id="GO:0034982">
    <property type="term" value="P:mitochondrial protein processing"/>
    <property type="evidence" value="ECO:0007669"/>
    <property type="project" value="TreeGrafter"/>
</dbReference>
<evidence type="ECO:0000256" key="1">
    <source>
        <dbReference type="ARBA" id="ARBA00009915"/>
    </source>
</evidence>
<evidence type="ECO:0000313" key="9">
    <source>
        <dbReference type="Proteomes" id="UP000009170"/>
    </source>
</evidence>
<dbReference type="EMBL" id="KZ155790">
    <property type="protein sequence ID" value="OUS45275.1"/>
    <property type="molecule type" value="Genomic_DNA"/>
</dbReference>
<gene>
    <name evidence="8" type="ORF">BE221DRAFT_192942</name>
    <name evidence="7" type="ORF">OT_ostta17g00090</name>
</gene>
<dbReference type="AlphaFoldDB" id="A0A096P8B5"/>
<keyword evidence="4 6" id="KW-0378">Hydrolase</keyword>
<dbReference type="MEROPS" id="M76.002"/>
<reference evidence="7" key="2">
    <citation type="journal article" date="2014" name="BMC Genomics">
        <title>An improved genome of the model marine alga Ostreococcus tauri unfolds by assessing Illumina de novo assemblies.</title>
        <authorList>
            <person name="Blanc-Mathieu R."/>
            <person name="Verhelst B."/>
            <person name="Derelle E."/>
            <person name="Rombauts S."/>
            <person name="Bouget F.Y."/>
            <person name="Carre I."/>
            <person name="Chateau A."/>
            <person name="Eyre-Walker A."/>
            <person name="Grimsley N."/>
            <person name="Moreau H."/>
            <person name="Piegu B."/>
            <person name="Rivals E."/>
            <person name="Schackwitz W."/>
            <person name="Van de Peer Y."/>
            <person name="Piganeau G."/>
        </authorList>
    </citation>
    <scope>NUCLEOTIDE SEQUENCE</scope>
    <source>
        <strain evidence="7">RCC4221</strain>
    </source>
</reference>
<dbReference type="EMBL" id="CAID01000017">
    <property type="protein sequence ID" value="CEG00483.1"/>
    <property type="molecule type" value="Genomic_DNA"/>
</dbReference>
<keyword evidence="9" id="KW-1185">Reference proteome</keyword>
<accession>A0A1Y5IE61</accession>
<dbReference type="Proteomes" id="UP000195557">
    <property type="component" value="Unassembled WGS sequence"/>
</dbReference>
<reference evidence="8" key="3">
    <citation type="submission" date="2017-04" db="EMBL/GenBank/DDBJ databases">
        <title>Population genomics of picophytoplankton unveils novel chromosome hypervariability.</title>
        <authorList>
            <consortium name="DOE Joint Genome Institute"/>
            <person name="Blanc-Mathieu R."/>
            <person name="Krasovec M."/>
            <person name="Hebrard M."/>
            <person name="Yau S."/>
            <person name="Desgranges E."/>
            <person name="Martin J."/>
            <person name="Schackwitz W."/>
            <person name="Kuo A."/>
            <person name="Salin G."/>
            <person name="Donnadieu C."/>
            <person name="Desdevises Y."/>
            <person name="Sanchez-Ferandin S."/>
            <person name="Moreau H."/>
            <person name="Rivals E."/>
            <person name="Grigoriev I.V."/>
            <person name="Grimsley N."/>
            <person name="Eyre-Walker A."/>
            <person name="Piganeau G."/>
        </authorList>
    </citation>
    <scope>NUCLEOTIDE SEQUENCE [LARGE SCALE GENOMIC DNA]</scope>
    <source>
        <strain evidence="8">RCC 1115</strain>
    </source>
</reference>
<dbReference type="PANTHER" id="PTHR21711:SF0">
    <property type="entry name" value="MITOCHONDRIAL INNER MEMBRANE PROTEASE ATP23 HOMOLOG"/>
    <property type="match status" value="1"/>
</dbReference>
<dbReference type="Proteomes" id="UP000009170">
    <property type="component" value="Unassembled WGS sequence"/>
</dbReference>
<dbReference type="GO" id="GO:0005739">
    <property type="term" value="C:mitochondrion"/>
    <property type="evidence" value="ECO:0007669"/>
    <property type="project" value="GOC"/>
</dbReference>
<dbReference type="PANTHER" id="PTHR21711">
    <property type="entry name" value="MITOCHONDRIAL INNER MEMBRANE PROTEASE"/>
    <property type="match status" value="1"/>
</dbReference>
<dbReference type="GO" id="GO:0004222">
    <property type="term" value="F:metalloendopeptidase activity"/>
    <property type="evidence" value="ECO:0007669"/>
    <property type="project" value="InterPro"/>
</dbReference>
<keyword evidence="2 6" id="KW-0645">Protease</keyword>
<dbReference type="Pfam" id="PF09768">
    <property type="entry name" value="Peptidase_M76"/>
    <property type="match status" value="1"/>
</dbReference>
<dbReference type="InterPro" id="IPR019165">
    <property type="entry name" value="Peptidase_M76_ATP23"/>
</dbReference>
<evidence type="ECO:0000256" key="2">
    <source>
        <dbReference type="ARBA" id="ARBA00022670"/>
    </source>
</evidence>
<evidence type="ECO:0000256" key="4">
    <source>
        <dbReference type="ARBA" id="ARBA00022801"/>
    </source>
</evidence>
<sequence>MTPERCEAELRSMATKTSPIVRFMIEKMREAGCAIDARFFRVERCEDAVVGGFRPPDGVVMCHNQIHDRTTMENMLAHELIHAYDQCRAGKKMNWLDVKQHACSEVRAANLSGDCHYVNELMRGRVLFNVGGHHQKCVRRRAELSVAMNPNCKSAQHAKEAVDEVFERCFNDTAPYDDIP</sequence>
<dbReference type="FunCoup" id="A0A096P8B5">
    <property type="interactions" value="1773"/>
</dbReference>
<dbReference type="GO" id="GO:0046872">
    <property type="term" value="F:metal ion binding"/>
    <property type="evidence" value="ECO:0007669"/>
    <property type="project" value="UniProtKB-KW"/>
</dbReference>
<evidence type="ECO:0000256" key="6">
    <source>
        <dbReference type="RuleBase" id="RU364057"/>
    </source>
</evidence>
<evidence type="ECO:0000313" key="8">
    <source>
        <dbReference type="EMBL" id="OUS45275.1"/>
    </source>
</evidence>
<dbReference type="EC" id="3.4.24.-" evidence="6"/>
<dbReference type="STRING" id="70448.A0A096P8B5"/>
<accession>A0A454Y228</accession>
<dbReference type="InParanoid" id="A0A096P8B5"/>
<keyword evidence="3 6" id="KW-0479">Metal-binding</keyword>
<name>A0A096P8B5_OSTTA</name>
<evidence type="ECO:0000313" key="7">
    <source>
        <dbReference type="EMBL" id="CEG00483.1"/>
    </source>
</evidence>
<proteinExistence type="inferred from homology"/>
<evidence type="ECO:0000256" key="3">
    <source>
        <dbReference type="ARBA" id="ARBA00022723"/>
    </source>
</evidence>
<organism evidence="7 9">
    <name type="scientific">Ostreococcus tauri</name>
    <name type="common">Marine green alga</name>
    <dbReference type="NCBI Taxonomy" id="70448"/>
    <lineage>
        <taxon>Eukaryota</taxon>
        <taxon>Viridiplantae</taxon>
        <taxon>Chlorophyta</taxon>
        <taxon>Mamiellophyceae</taxon>
        <taxon>Mamiellales</taxon>
        <taxon>Bathycoccaceae</taxon>
        <taxon>Ostreococcus</taxon>
    </lineage>
</organism>
<dbReference type="OrthoDB" id="285308at2759"/>
<accession>A0A096P8B5</accession>
<evidence type="ECO:0000256" key="5">
    <source>
        <dbReference type="ARBA" id="ARBA00023049"/>
    </source>
</evidence>
<protein>
    <recommendedName>
        <fullName evidence="6">Mitochondrial inner membrane protease ATP23</fullName>
        <ecNumber evidence="6">3.4.24.-</ecNumber>
    </recommendedName>
</protein>